<feature type="compositionally biased region" description="Low complexity" evidence="1">
    <location>
        <begin position="139"/>
        <end position="148"/>
    </location>
</feature>
<evidence type="ECO:0000256" key="1">
    <source>
        <dbReference type="SAM" id="MobiDB-lite"/>
    </source>
</evidence>
<proteinExistence type="predicted"/>
<feature type="compositionally biased region" description="Low complexity" evidence="1">
    <location>
        <begin position="63"/>
        <end position="72"/>
    </location>
</feature>
<dbReference type="OrthoDB" id="3204463at2759"/>
<feature type="compositionally biased region" description="Polar residues" evidence="1">
    <location>
        <begin position="156"/>
        <end position="176"/>
    </location>
</feature>
<organism evidence="2 3">
    <name type="scientific">Lyophyllum shimeji</name>
    <name type="common">Hon-shimeji</name>
    <name type="synonym">Tricholoma shimeji</name>
    <dbReference type="NCBI Taxonomy" id="47721"/>
    <lineage>
        <taxon>Eukaryota</taxon>
        <taxon>Fungi</taxon>
        <taxon>Dikarya</taxon>
        <taxon>Basidiomycota</taxon>
        <taxon>Agaricomycotina</taxon>
        <taxon>Agaricomycetes</taxon>
        <taxon>Agaricomycetidae</taxon>
        <taxon>Agaricales</taxon>
        <taxon>Tricholomatineae</taxon>
        <taxon>Lyophyllaceae</taxon>
        <taxon>Lyophyllum</taxon>
    </lineage>
</organism>
<comment type="caution">
    <text evidence="2">The sequence shown here is derived from an EMBL/GenBank/DDBJ whole genome shotgun (WGS) entry which is preliminary data.</text>
</comment>
<feature type="region of interest" description="Disordered" evidence="1">
    <location>
        <begin position="54"/>
        <end position="97"/>
    </location>
</feature>
<feature type="region of interest" description="Disordered" evidence="1">
    <location>
        <begin position="139"/>
        <end position="176"/>
    </location>
</feature>
<dbReference type="EMBL" id="BRPK01000002">
    <property type="protein sequence ID" value="GLB35446.1"/>
    <property type="molecule type" value="Genomic_DNA"/>
</dbReference>
<accession>A0A9P3PH81</accession>
<keyword evidence="3" id="KW-1185">Reference proteome</keyword>
<reference evidence="2" key="1">
    <citation type="submission" date="2022-07" db="EMBL/GenBank/DDBJ databases">
        <title>The genome of Lyophyllum shimeji provides insight into the initial evolution of ectomycorrhizal fungal genome.</title>
        <authorList>
            <person name="Kobayashi Y."/>
            <person name="Shibata T."/>
            <person name="Hirakawa H."/>
            <person name="Shigenobu S."/>
            <person name="Nishiyama T."/>
            <person name="Yamada A."/>
            <person name="Hasebe M."/>
            <person name="Kawaguchi M."/>
        </authorList>
    </citation>
    <scope>NUCLEOTIDE SEQUENCE</scope>
    <source>
        <strain evidence="2">AT787</strain>
    </source>
</reference>
<dbReference type="Proteomes" id="UP001063166">
    <property type="component" value="Unassembled WGS sequence"/>
</dbReference>
<evidence type="ECO:0000313" key="3">
    <source>
        <dbReference type="Proteomes" id="UP001063166"/>
    </source>
</evidence>
<name>A0A9P3PH81_LYOSH</name>
<protein>
    <submittedName>
        <fullName evidence="2">Uncharacterized protein</fullName>
    </submittedName>
</protein>
<gene>
    <name evidence="2" type="ORF">LshimejAT787_0210110</name>
</gene>
<sequence>MPPILSPHPRPAPTRMLRASSVAAIAMPHELTCSKIAPRAAISLTSTPRLMSPIELGPSAMAPMPRSSCSPVPRRRTKPYPTPHLRRRSLSRPACHSQPPIHAFDKLPWTAALDAAPTHPDIWDIADLSQLPVPAAPSCVAPASGAGPVRRRRTSLRSNSISNRTAPLSLSSSCSDQRPCTPLCDTPFNVPADTSRPQTPLSRFNPSRVIFRHLMPVLCDPHNDESDHCTFIPALPLHLR</sequence>
<evidence type="ECO:0000313" key="2">
    <source>
        <dbReference type="EMBL" id="GLB35446.1"/>
    </source>
</evidence>
<feature type="compositionally biased region" description="Basic residues" evidence="1">
    <location>
        <begin position="73"/>
        <end position="90"/>
    </location>
</feature>
<dbReference type="AlphaFoldDB" id="A0A9P3PH81"/>